<dbReference type="KEGG" id="otr:OTERR_18620"/>
<sequence>MVLPSRLFVLCLSLLLAACASEPRVRSDYDPQADFSRYQTFAFFSPAGTDKAGYGTLVTERLKHATRAELERRGYVYREASPDLLVNFSGKLEHRTSVVPAPPPPPMGYYGYRGGFYGPWPGYGWGQEVINYTEGTLNIDLVDARRRQLVWEGVGVGTVGDVEEAISQKSLDKAVAAIFARYPFVAGVRATAPAKDK</sequence>
<dbReference type="InterPro" id="IPR025411">
    <property type="entry name" value="DUF4136"/>
</dbReference>
<evidence type="ECO:0000259" key="2">
    <source>
        <dbReference type="Pfam" id="PF13590"/>
    </source>
</evidence>
<keyword evidence="1" id="KW-0732">Signal</keyword>
<proteinExistence type="predicted"/>
<name>A0A5C1EAM9_9RHOO</name>
<dbReference type="RefSeq" id="WP_054621777.1">
    <property type="nucleotide sequence ID" value="NZ_CP022579.1"/>
</dbReference>
<dbReference type="PROSITE" id="PS51257">
    <property type="entry name" value="PROKAR_LIPOPROTEIN"/>
    <property type="match status" value="1"/>
</dbReference>
<evidence type="ECO:0000313" key="4">
    <source>
        <dbReference type="Proteomes" id="UP000323671"/>
    </source>
</evidence>
<dbReference type="Proteomes" id="UP000323671">
    <property type="component" value="Chromosome"/>
</dbReference>
<feature type="signal peptide" evidence="1">
    <location>
        <begin position="1"/>
        <end position="20"/>
    </location>
</feature>
<keyword evidence="4" id="KW-1185">Reference proteome</keyword>
<gene>
    <name evidence="3" type="ORF">OTERR_18620</name>
</gene>
<dbReference type="EMBL" id="CP022579">
    <property type="protein sequence ID" value="QEL65338.1"/>
    <property type="molecule type" value="Genomic_DNA"/>
</dbReference>
<evidence type="ECO:0000256" key="1">
    <source>
        <dbReference type="SAM" id="SignalP"/>
    </source>
</evidence>
<feature type="domain" description="DUF4136" evidence="2">
    <location>
        <begin position="25"/>
        <end position="183"/>
    </location>
</feature>
<feature type="chain" id="PRO_5022663455" description="DUF4136 domain-containing protein" evidence="1">
    <location>
        <begin position="21"/>
        <end position="197"/>
    </location>
</feature>
<accession>A0A5C1EAM9</accession>
<dbReference type="AlphaFoldDB" id="A0A5C1EAM9"/>
<evidence type="ECO:0000313" key="3">
    <source>
        <dbReference type="EMBL" id="QEL65338.1"/>
    </source>
</evidence>
<protein>
    <recommendedName>
        <fullName evidence="2">DUF4136 domain-containing protein</fullName>
    </recommendedName>
</protein>
<organism evidence="3 4">
    <name type="scientific">Oryzomicrobium terrae</name>
    <dbReference type="NCBI Taxonomy" id="1735038"/>
    <lineage>
        <taxon>Bacteria</taxon>
        <taxon>Pseudomonadati</taxon>
        <taxon>Pseudomonadota</taxon>
        <taxon>Betaproteobacteria</taxon>
        <taxon>Rhodocyclales</taxon>
        <taxon>Rhodocyclaceae</taxon>
        <taxon>Oryzomicrobium</taxon>
    </lineage>
</organism>
<dbReference type="Pfam" id="PF13590">
    <property type="entry name" value="DUF4136"/>
    <property type="match status" value="1"/>
</dbReference>
<reference evidence="3 4" key="1">
    <citation type="submission" date="2017-07" db="EMBL/GenBank/DDBJ databases">
        <title>Complete genome sequence of Oryzomicrobium terrae TPP412.</title>
        <authorList>
            <person name="Chiu L.-W."/>
            <person name="Lo K.-J."/>
            <person name="Tsai Y.-M."/>
            <person name="Lin S.-S."/>
            <person name="Kuo C.-H."/>
            <person name="Liu C.-T."/>
        </authorList>
    </citation>
    <scope>NUCLEOTIDE SEQUENCE [LARGE SCALE GENOMIC DNA]</scope>
    <source>
        <strain evidence="3 4">TPP412</strain>
    </source>
</reference>
<dbReference type="Gene3D" id="3.30.160.670">
    <property type="match status" value="1"/>
</dbReference>